<evidence type="ECO:0000313" key="2">
    <source>
        <dbReference type="EMBL" id="OGK02301.1"/>
    </source>
</evidence>
<dbReference type="EMBL" id="MFYX01000110">
    <property type="protein sequence ID" value="OGK02301.1"/>
    <property type="molecule type" value="Genomic_DNA"/>
</dbReference>
<sequence length="214" mass="24096">MKIHFLPLLLLLCAVPGFCQYYDAEDSADIARIDTVARELQMLNAHVGNYGVTGFLSFVKQQYGKDTQEPRAYTFGLGLSGDILTGLSFIHLIPLFQYWSYSEDPLRLFVDEQINRDVSISFMSALMTPRFSRRHVRVFCGLGPSLHLSIVSLYSEGRHMDSNIFFTSGIGGIAGVELPLTPEVSFIATAQYKRAYYWNTLQRVFFILSVGLAV</sequence>
<protein>
    <recommendedName>
        <fullName evidence="4">Outer membrane protein beta-barrel domain-containing protein</fullName>
    </recommendedName>
</protein>
<feature type="signal peptide" evidence="1">
    <location>
        <begin position="1"/>
        <end position="21"/>
    </location>
</feature>
<keyword evidence="1" id="KW-0732">Signal</keyword>
<evidence type="ECO:0008006" key="4">
    <source>
        <dbReference type="Google" id="ProtNLM"/>
    </source>
</evidence>
<name>A0A1F7F6N6_UNCRA</name>
<reference evidence="2 3" key="1">
    <citation type="journal article" date="2016" name="Nat. Commun.">
        <title>Thousands of microbial genomes shed light on interconnected biogeochemical processes in an aquifer system.</title>
        <authorList>
            <person name="Anantharaman K."/>
            <person name="Brown C.T."/>
            <person name="Hug L.A."/>
            <person name="Sharon I."/>
            <person name="Castelle C.J."/>
            <person name="Probst A.J."/>
            <person name="Thomas B.C."/>
            <person name="Singh A."/>
            <person name="Wilkins M.J."/>
            <person name="Karaoz U."/>
            <person name="Brodie E.L."/>
            <person name="Williams K.H."/>
            <person name="Hubbard S.S."/>
            <person name="Banfield J.F."/>
        </authorList>
    </citation>
    <scope>NUCLEOTIDE SEQUENCE [LARGE SCALE GENOMIC DNA]</scope>
</reference>
<comment type="caution">
    <text evidence="2">The sequence shown here is derived from an EMBL/GenBank/DDBJ whole genome shotgun (WGS) entry which is preliminary data.</text>
</comment>
<feature type="chain" id="PRO_5009528436" description="Outer membrane protein beta-barrel domain-containing protein" evidence="1">
    <location>
        <begin position="22"/>
        <end position="214"/>
    </location>
</feature>
<proteinExistence type="predicted"/>
<dbReference type="AlphaFoldDB" id="A0A1F7F6N6"/>
<evidence type="ECO:0000256" key="1">
    <source>
        <dbReference type="SAM" id="SignalP"/>
    </source>
</evidence>
<accession>A0A1F7F6N6</accession>
<dbReference type="Proteomes" id="UP000179243">
    <property type="component" value="Unassembled WGS sequence"/>
</dbReference>
<organism evidence="2 3">
    <name type="scientific">Candidatus Raymondbacteria bacterium RIFOXYD12_FULL_49_13</name>
    <dbReference type="NCBI Taxonomy" id="1817890"/>
    <lineage>
        <taxon>Bacteria</taxon>
        <taxon>Raymondiibacteriota</taxon>
    </lineage>
</organism>
<gene>
    <name evidence="2" type="ORF">A2519_16670</name>
</gene>
<evidence type="ECO:0000313" key="3">
    <source>
        <dbReference type="Proteomes" id="UP000179243"/>
    </source>
</evidence>